<keyword evidence="3" id="KW-1185">Reference proteome</keyword>
<accession>A0A9P8VRW9</accession>
<protein>
    <recommendedName>
        <fullName evidence="1">Clr5 domain-containing protein</fullName>
    </recommendedName>
</protein>
<organism evidence="2 3">
    <name type="scientific">Thelonectria olida</name>
    <dbReference type="NCBI Taxonomy" id="1576542"/>
    <lineage>
        <taxon>Eukaryota</taxon>
        <taxon>Fungi</taxon>
        <taxon>Dikarya</taxon>
        <taxon>Ascomycota</taxon>
        <taxon>Pezizomycotina</taxon>
        <taxon>Sordariomycetes</taxon>
        <taxon>Hypocreomycetidae</taxon>
        <taxon>Hypocreales</taxon>
        <taxon>Nectriaceae</taxon>
        <taxon>Thelonectria</taxon>
    </lineage>
</organism>
<dbReference type="EMBL" id="JAGPYM010000048">
    <property type="protein sequence ID" value="KAH6872000.1"/>
    <property type="molecule type" value="Genomic_DNA"/>
</dbReference>
<evidence type="ECO:0000313" key="2">
    <source>
        <dbReference type="EMBL" id="KAH6872000.1"/>
    </source>
</evidence>
<comment type="caution">
    <text evidence="2">The sequence shown here is derived from an EMBL/GenBank/DDBJ whole genome shotgun (WGS) entry which is preliminary data.</text>
</comment>
<dbReference type="InterPro" id="IPR025676">
    <property type="entry name" value="Clr5_dom"/>
</dbReference>
<reference evidence="2 3" key="1">
    <citation type="journal article" date="2021" name="Nat. Commun.">
        <title>Genetic determinants of endophytism in the Arabidopsis root mycobiome.</title>
        <authorList>
            <person name="Mesny F."/>
            <person name="Miyauchi S."/>
            <person name="Thiergart T."/>
            <person name="Pickel B."/>
            <person name="Atanasova L."/>
            <person name="Karlsson M."/>
            <person name="Huettel B."/>
            <person name="Barry K.W."/>
            <person name="Haridas S."/>
            <person name="Chen C."/>
            <person name="Bauer D."/>
            <person name="Andreopoulos W."/>
            <person name="Pangilinan J."/>
            <person name="LaButti K."/>
            <person name="Riley R."/>
            <person name="Lipzen A."/>
            <person name="Clum A."/>
            <person name="Drula E."/>
            <person name="Henrissat B."/>
            <person name="Kohler A."/>
            <person name="Grigoriev I.V."/>
            <person name="Martin F.M."/>
            <person name="Hacquard S."/>
        </authorList>
    </citation>
    <scope>NUCLEOTIDE SEQUENCE [LARGE SCALE GENOMIC DNA]</scope>
    <source>
        <strain evidence="2 3">MPI-CAGE-CH-0241</strain>
    </source>
</reference>
<evidence type="ECO:0000259" key="1">
    <source>
        <dbReference type="Pfam" id="PF14420"/>
    </source>
</evidence>
<feature type="domain" description="Clr5" evidence="1">
    <location>
        <begin position="5"/>
        <end position="53"/>
    </location>
</feature>
<feature type="non-terminal residue" evidence="2">
    <location>
        <position position="156"/>
    </location>
</feature>
<proteinExistence type="predicted"/>
<sequence length="156" mass="18491">RPPNPIDQHRDYISLLYLNGVSRSQIQYKLRKHYHIAVNLSTISRRIASWGLPRQQSRTTETPELIEAIRDLILRIGLSESQTMSVLQRQGWPITKRGLKRIRLHPDRRWIRRINSDEERLALLKKTEQVIVEMTQQSNAIAGYGRRFLQPYLRQQ</sequence>
<name>A0A9P8VRW9_9HYPO</name>
<dbReference type="Pfam" id="PF14420">
    <property type="entry name" value="Clr5"/>
    <property type="match status" value="1"/>
</dbReference>
<dbReference type="Proteomes" id="UP000777438">
    <property type="component" value="Unassembled WGS sequence"/>
</dbReference>
<evidence type="ECO:0000313" key="3">
    <source>
        <dbReference type="Proteomes" id="UP000777438"/>
    </source>
</evidence>
<gene>
    <name evidence="2" type="ORF">B0T10DRAFT_385462</name>
</gene>
<dbReference type="AlphaFoldDB" id="A0A9P8VRW9"/>
<dbReference type="OrthoDB" id="5392716at2759"/>
<feature type="non-terminal residue" evidence="2">
    <location>
        <position position="1"/>
    </location>
</feature>